<evidence type="ECO:0000256" key="1">
    <source>
        <dbReference type="SAM" id="SignalP"/>
    </source>
</evidence>
<feature type="chain" id="PRO_5032271697" evidence="1">
    <location>
        <begin position="20"/>
        <end position="769"/>
    </location>
</feature>
<sequence length="769" mass="87125">MRLFLCSLAVFIAFLQSAAAEIRIASFDNDAALKKWHIRKNTTAAISKWPDNFPGTCVRLTMDRYQEGNERWPAIVLQTPELPADWSGGRELQFDIYAETAGTLSLSLHSGDQRNQPSVTLPRGRSRVSVPLPEGALNYGKMSELHFFIGDPEKDFVWYIGDVILIRPDAAERYTELLPRWKKLQQAQSIPEEAFAEADRMRAEIEEKIRAGNHSAAALKMVETWGAAISDLEFQLQERAIAALARPDGLIALWTSSMEKVHRDRQRFLNPPSVAGRIAAAANEAEAIQLILRSPRGLPAVSATFTGSARSADGAEIPAEKLHVMPVGYVFCDQPLYAVPRTGYWPDPLLNYTDRVDLEKDLWQAFWVEANIPAGQAPGKYTAAVAVRSGSTELFRLPLEITVHNFELPSGTPYSNVFSISASYEDDPRAAKDPERYRQAIRRELMRHRLNPAPLYDWRTPGVEDAREQLANGLKNFNVRYGIYGDERNLNDYIAQVGNAYRVYREAGIADHAYCYVFDEAPPNQIPEIAAKLAAVRAKIPDVKFLTTAYDYSFGVDSPLHEIDMWCPLTPQYEKHPEAIRRAREHGKEVWWYVCCNPLAPYANLFIEFPSLGMRLLTGAQAWKYRPDGLLYYAATFWGERGSRHEYLFERPPMTGAPLTNWNGRTFDKFNGDGLLLYPGENGPVPTLRLKQLRDGLEDYFYWQLLSQALADSGFMAETWKERARRELEIRPELVHSLTDFAGDPQILLSQRSRLATLLNEYQAARPKQ</sequence>
<dbReference type="AlphaFoldDB" id="A0A848AW24"/>
<reference evidence="4 5" key="1">
    <citation type="submission" date="2020-04" db="EMBL/GenBank/DDBJ databases">
        <authorList>
            <person name="Hitch T.C.A."/>
            <person name="Wylensek D."/>
            <person name="Clavel T."/>
        </authorList>
    </citation>
    <scope>NUCLEOTIDE SEQUENCE [LARGE SCALE GENOMIC DNA]</scope>
    <source>
        <strain evidence="4 5">COR2-253-APC-1A</strain>
    </source>
</reference>
<gene>
    <name evidence="4" type="ORF">HF882_03945</name>
</gene>
<feature type="signal peptide" evidence="1">
    <location>
        <begin position="1"/>
        <end position="19"/>
    </location>
</feature>
<evidence type="ECO:0000259" key="3">
    <source>
        <dbReference type="Pfam" id="PF22680"/>
    </source>
</evidence>
<proteinExistence type="predicted"/>
<dbReference type="InterPro" id="IPR053850">
    <property type="entry name" value="Glyco_hydro_123_N_2"/>
</dbReference>
<dbReference type="Proteomes" id="UP000576225">
    <property type="component" value="Unassembled WGS sequence"/>
</dbReference>
<dbReference type="InterPro" id="IPR025150">
    <property type="entry name" value="GH123_cat"/>
</dbReference>
<keyword evidence="1" id="KW-0732">Signal</keyword>
<name>A0A848AW24_9BACT</name>
<protein>
    <submittedName>
        <fullName evidence="4">DUF4091 domain-containing protein</fullName>
    </submittedName>
</protein>
<dbReference type="Pfam" id="PF13320">
    <property type="entry name" value="GH123_cat"/>
    <property type="match status" value="1"/>
</dbReference>
<organism evidence="4 5">
    <name type="scientific">Victivallis vadensis</name>
    <dbReference type="NCBI Taxonomy" id="172901"/>
    <lineage>
        <taxon>Bacteria</taxon>
        <taxon>Pseudomonadati</taxon>
        <taxon>Lentisphaerota</taxon>
        <taxon>Lentisphaeria</taxon>
        <taxon>Victivallales</taxon>
        <taxon>Victivallaceae</taxon>
        <taxon>Victivallis</taxon>
    </lineage>
</organism>
<evidence type="ECO:0000313" key="5">
    <source>
        <dbReference type="Proteomes" id="UP000576225"/>
    </source>
</evidence>
<feature type="domain" description="Glycoside hydrolase 123 N-terminal" evidence="3">
    <location>
        <begin position="282"/>
        <end position="388"/>
    </location>
</feature>
<evidence type="ECO:0000313" key="4">
    <source>
        <dbReference type="EMBL" id="NMD85730.1"/>
    </source>
</evidence>
<dbReference type="EMBL" id="JABAEW010000005">
    <property type="protein sequence ID" value="NMD85730.1"/>
    <property type="molecule type" value="Genomic_DNA"/>
</dbReference>
<comment type="caution">
    <text evidence="4">The sequence shown here is derived from an EMBL/GenBank/DDBJ whole genome shotgun (WGS) entry which is preliminary data.</text>
</comment>
<dbReference type="RefSeq" id="WP_168961682.1">
    <property type="nucleotide sequence ID" value="NZ_JABAEW010000005.1"/>
</dbReference>
<feature type="domain" description="Glycoside hydrolase 123 catalytic" evidence="2">
    <location>
        <begin position="501"/>
        <end position="702"/>
    </location>
</feature>
<accession>A0A848AW24</accession>
<evidence type="ECO:0000259" key="2">
    <source>
        <dbReference type="Pfam" id="PF13320"/>
    </source>
</evidence>
<dbReference type="Pfam" id="PF22680">
    <property type="entry name" value="Glyco_hydro_123_N_2"/>
    <property type="match status" value="1"/>
</dbReference>